<keyword evidence="2 6" id="KW-0812">Transmembrane</keyword>
<evidence type="ECO:0000256" key="4">
    <source>
        <dbReference type="ARBA" id="ARBA00023125"/>
    </source>
</evidence>
<gene>
    <name evidence="8" type="ORF">IEE83_09845</name>
</gene>
<keyword evidence="9" id="KW-1185">Reference proteome</keyword>
<organism evidence="8 9">
    <name type="scientific">Dyadobacter subterraneus</name>
    <dbReference type="NCBI Taxonomy" id="2773304"/>
    <lineage>
        <taxon>Bacteria</taxon>
        <taxon>Pseudomonadati</taxon>
        <taxon>Bacteroidota</taxon>
        <taxon>Cytophagia</taxon>
        <taxon>Cytophagales</taxon>
        <taxon>Spirosomataceae</taxon>
        <taxon>Dyadobacter</taxon>
    </lineage>
</organism>
<feature type="transmembrane region" description="Helical" evidence="6">
    <location>
        <begin position="90"/>
        <end position="109"/>
    </location>
</feature>
<evidence type="ECO:0000313" key="9">
    <source>
        <dbReference type="Proteomes" id="UP000634134"/>
    </source>
</evidence>
<evidence type="ECO:0000256" key="5">
    <source>
        <dbReference type="ARBA" id="ARBA00023136"/>
    </source>
</evidence>
<proteinExistence type="predicted"/>
<dbReference type="CDD" id="cd00093">
    <property type="entry name" value="HTH_XRE"/>
    <property type="match status" value="1"/>
</dbReference>
<comment type="subcellular location">
    <subcellularLocation>
        <location evidence="1">Membrane</location>
        <topology evidence="1">Multi-pass membrane protein</topology>
    </subcellularLocation>
</comment>
<dbReference type="PROSITE" id="PS50943">
    <property type="entry name" value="HTH_CROC1"/>
    <property type="match status" value="1"/>
</dbReference>
<feature type="transmembrane region" description="Helical" evidence="6">
    <location>
        <begin position="129"/>
        <end position="148"/>
    </location>
</feature>
<dbReference type="InterPro" id="IPR050807">
    <property type="entry name" value="TransReg_Diox_bact_type"/>
</dbReference>
<dbReference type="Pfam" id="PF01381">
    <property type="entry name" value="HTH_3"/>
    <property type="match status" value="1"/>
</dbReference>
<name>A0ABR9W9V3_9BACT</name>
<dbReference type="Pfam" id="PF09685">
    <property type="entry name" value="MamF_MmsF"/>
    <property type="match status" value="1"/>
</dbReference>
<dbReference type="RefSeq" id="WP_194120404.1">
    <property type="nucleotide sequence ID" value="NZ_JACYGY010000001.1"/>
</dbReference>
<keyword evidence="3 6" id="KW-1133">Transmembrane helix</keyword>
<evidence type="ECO:0000256" key="6">
    <source>
        <dbReference type="SAM" id="Phobius"/>
    </source>
</evidence>
<dbReference type="SUPFAM" id="SSF47413">
    <property type="entry name" value="lambda repressor-like DNA-binding domains"/>
    <property type="match status" value="1"/>
</dbReference>
<dbReference type="PANTHER" id="PTHR46797">
    <property type="entry name" value="HTH-TYPE TRANSCRIPTIONAL REGULATOR"/>
    <property type="match status" value="1"/>
</dbReference>
<protein>
    <submittedName>
        <fullName evidence="8">Helix-turn-helix domain-containing protein</fullName>
    </submittedName>
</protein>
<reference evidence="9" key="1">
    <citation type="submission" date="2023-07" db="EMBL/GenBank/DDBJ databases">
        <title>Dyadobacter sp. nov 'subterranea' isolated from contaminted grondwater.</title>
        <authorList>
            <person name="Szabo I."/>
            <person name="Al-Omari J."/>
            <person name="Szerdahelyi S.G."/>
            <person name="Rado J."/>
        </authorList>
    </citation>
    <scope>NUCLEOTIDE SEQUENCE [LARGE SCALE GENOMIC DNA]</scope>
    <source>
        <strain evidence="9">UP-52</strain>
    </source>
</reference>
<feature type="domain" description="HTH cro/C1-type" evidence="7">
    <location>
        <begin position="10"/>
        <end position="64"/>
    </location>
</feature>
<evidence type="ECO:0000256" key="3">
    <source>
        <dbReference type="ARBA" id="ARBA00022989"/>
    </source>
</evidence>
<dbReference type="Proteomes" id="UP000634134">
    <property type="component" value="Unassembled WGS sequence"/>
</dbReference>
<dbReference type="SMART" id="SM00530">
    <property type="entry name" value="HTH_XRE"/>
    <property type="match status" value="1"/>
</dbReference>
<evidence type="ECO:0000256" key="2">
    <source>
        <dbReference type="ARBA" id="ARBA00022692"/>
    </source>
</evidence>
<comment type="caution">
    <text evidence="8">The sequence shown here is derived from an EMBL/GenBank/DDBJ whole genome shotgun (WGS) entry which is preliminary data.</text>
</comment>
<dbReference type="InterPro" id="IPR001387">
    <property type="entry name" value="Cro/C1-type_HTH"/>
</dbReference>
<accession>A0ABR9W9V3</accession>
<dbReference type="EMBL" id="JACYGY010000001">
    <property type="protein sequence ID" value="MBE9462183.1"/>
    <property type="molecule type" value="Genomic_DNA"/>
</dbReference>
<keyword evidence="5 6" id="KW-0472">Membrane</keyword>
<evidence type="ECO:0000313" key="8">
    <source>
        <dbReference type="EMBL" id="MBE9462183.1"/>
    </source>
</evidence>
<dbReference type="InterPro" id="IPR019109">
    <property type="entry name" value="MamF_MmsF"/>
</dbReference>
<sequence length="193" mass="21787">MSRLTTSDQIRTLRKNKGLSQEALAVNAGINLRTLQRIETGNVEPRGETLRMLAQALNVTIEELLPVDTPLSPSIEEDPGFLKLMNLSALVFWFIPLGNIFIPLALWIYRKNQIQGVRELGKRIVNFQITWSLITYGLAYFSVFGGKIQINTSTMLFIMLALFAGNTIFIIFTNSKITRGDEDVYPYSLKLIS</sequence>
<evidence type="ECO:0000259" key="7">
    <source>
        <dbReference type="PROSITE" id="PS50943"/>
    </source>
</evidence>
<dbReference type="Gene3D" id="1.10.260.40">
    <property type="entry name" value="lambda repressor-like DNA-binding domains"/>
    <property type="match status" value="1"/>
</dbReference>
<feature type="transmembrane region" description="Helical" evidence="6">
    <location>
        <begin position="154"/>
        <end position="172"/>
    </location>
</feature>
<dbReference type="PANTHER" id="PTHR46797:SF1">
    <property type="entry name" value="METHYLPHOSPHONATE SYNTHASE"/>
    <property type="match status" value="1"/>
</dbReference>
<keyword evidence="4" id="KW-0238">DNA-binding</keyword>
<dbReference type="InterPro" id="IPR010982">
    <property type="entry name" value="Lambda_DNA-bd_dom_sf"/>
</dbReference>
<evidence type="ECO:0000256" key="1">
    <source>
        <dbReference type="ARBA" id="ARBA00004141"/>
    </source>
</evidence>